<feature type="binding site" evidence="11">
    <location>
        <position position="162"/>
    </location>
    <ligand>
        <name>substrate</name>
    </ligand>
</feature>
<dbReference type="Pfam" id="PF03952">
    <property type="entry name" value="Enolase_N"/>
    <property type="match status" value="1"/>
</dbReference>
<feature type="binding site" evidence="11">
    <location>
        <position position="150"/>
    </location>
    <ligand>
        <name>substrate</name>
    </ligand>
</feature>
<dbReference type="GO" id="GO:0005576">
    <property type="term" value="C:extracellular region"/>
    <property type="evidence" value="ECO:0007669"/>
    <property type="project" value="UniProtKB-SubCell"/>
</dbReference>
<feature type="binding site" evidence="11">
    <location>
        <begin position="369"/>
        <end position="372"/>
    </location>
    <ligand>
        <name>substrate</name>
    </ligand>
</feature>
<dbReference type="HAMAP" id="MF_00318">
    <property type="entry name" value="Enolase"/>
    <property type="match status" value="1"/>
</dbReference>
<feature type="binding site" evidence="11">
    <location>
        <position position="317"/>
    </location>
    <ligand>
        <name>substrate</name>
    </ligand>
</feature>
<evidence type="ECO:0000256" key="5">
    <source>
        <dbReference type="ARBA" id="ARBA00022525"/>
    </source>
</evidence>
<evidence type="ECO:0000256" key="3">
    <source>
        <dbReference type="ARBA" id="ARBA00012058"/>
    </source>
</evidence>
<comment type="cofactor">
    <cofactor evidence="9">
        <name>Mg(2+)</name>
        <dbReference type="ChEBI" id="CHEBI:18420"/>
    </cofactor>
    <text evidence="9">Binds a second Mg(2+) ion via substrate during catalysis.</text>
</comment>
<evidence type="ECO:0000256" key="2">
    <source>
        <dbReference type="ARBA" id="ARBA00009604"/>
    </source>
</evidence>
<gene>
    <name evidence="9 15" type="primary">eno</name>
    <name evidence="15" type="ORF">COY31_02490</name>
</gene>
<feature type="binding site" evidence="9">
    <location>
        <position position="371"/>
    </location>
    <ligand>
        <name>(2R)-2-phosphoglycerate</name>
        <dbReference type="ChEBI" id="CHEBI:58289"/>
    </ligand>
</feature>
<reference evidence="16" key="1">
    <citation type="submission" date="2017-09" db="EMBL/GenBank/DDBJ databases">
        <title>Depth-based differentiation of microbial function through sediment-hosted aquifers and enrichment of novel symbionts in the deep terrestrial subsurface.</title>
        <authorList>
            <person name="Probst A.J."/>
            <person name="Ladd B."/>
            <person name="Jarett J.K."/>
            <person name="Geller-Mcgrath D.E."/>
            <person name="Sieber C.M.K."/>
            <person name="Emerson J.B."/>
            <person name="Anantharaman K."/>
            <person name="Thomas B.C."/>
            <person name="Malmstrom R."/>
            <person name="Stieglmeier M."/>
            <person name="Klingl A."/>
            <person name="Woyke T."/>
            <person name="Ryan C.M."/>
            <person name="Banfield J.F."/>
        </authorList>
    </citation>
    <scope>NUCLEOTIDE SEQUENCE [LARGE SCALE GENOMIC DNA]</scope>
</reference>
<feature type="binding site" evidence="9">
    <location>
        <position position="237"/>
    </location>
    <ligand>
        <name>Mg(2+)</name>
        <dbReference type="ChEBI" id="CHEBI:18420"/>
    </ligand>
</feature>
<dbReference type="SUPFAM" id="SSF54826">
    <property type="entry name" value="Enolase N-terminal domain-like"/>
    <property type="match status" value="1"/>
</dbReference>
<comment type="function">
    <text evidence="9">Catalyzes the reversible conversion of 2-phosphoglycerate (2-PG) into phosphoenolpyruvate (PEP). It is essential for the degradation of carbohydrates via glycolysis.</text>
</comment>
<feature type="binding site" evidence="11">
    <location>
        <position position="393"/>
    </location>
    <ligand>
        <name>substrate</name>
    </ligand>
</feature>
<dbReference type="GO" id="GO:0000015">
    <property type="term" value="C:phosphopyruvate hydratase complex"/>
    <property type="evidence" value="ECO:0007669"/>
    <property type="project" value="InterPro"/>
</dbReference>
<feature type="binding site" evidence="9">
    <location>
        <position position="161"/>
    </location>
    <ligand>
        <name>(2R)-2-phosphoglycerate</name>
        <dbReference type="ChEBI" id="CHEBI:58289"/>
    </ligand>
</feature>
<comment type="pathway">
    <text evidence="1 9">Carbohydrate degradation; glycolysis; pyruvate from D-glyceraldehyde 3-phosphate: step 4/5.</text>
</comment>
<keyword evidence="6 9" id="KW-0460">Magnesium</keyword>
<dbReference type="PIRSF" id="PIRSF001400">
    <property type="entry name" value="Enolase"/>
    <property type="match status" value="1"/>
</dbReference>
<keyword evidence="15" id="KW-0670">Pyruvate</keyword>
<dbReference type="GO" id="GO:0009986">
    <property type="term" value="C:cell surface"/>
    <property type="evidence" value="ECO:0007669"/>
    <property type="project" value="UniProtKB-SubCell"/>
</dbReference>
<feature type="domain" description="Enolase C-terminal TIM barrel" evidence="13">
    <location>
        <begin position="131"/>
        <end position="417"/>
    </location>
</feature>
<evidence type="ECO:0000256" key="8">
    <source>
        <dbReference type="ARBA" id="ARBA00023239"/>
    </source>
</evidence>
<evidence type="ECO:0000256" key="10">
    <source>
        <dbReference type="PIRSR" id="PIRSR001400-1"/>
    </source>
</evidence>
<evidence type="ECO:0000256" key="11">
    <source>
        <dbReference type="PIRSR" id="PIRSR001400-2"/>
    </source>
</evidence>
<dbReference type="SUPFAM" id="SSF51604">
    <property type="entry name" value="Enolase C-terminal domain-like"/>
    <property type="match status" value="1"/>
</dbReference>
<proteinExistence type="inferred from homology"/>
<dbReference type="InterPro" id="IPR000941">
    <property type="entry name" value="Enolase"/>
</dbReference>
<feature type="binding site" evidence="9">
    <location>
        <position position="393"/>
    </location>
    <ligand>
        <name>(2R)-2-phosphoglycerate</name>
        <dbReference type="ChEBI" id="CHEBI:58289"/>
    </ligand>
</feature>
<dbReference type="PANTHER" id="PTHR11902">
    <property type="entry name" value="ENOLASE"/>
    <property type="match status" value="1"/>
</dbReference>
<dbReference type="UniPathway" id="UPA00109">
    <property type="reaction ID" value="UER00187"/>
</dbReference>
<evidence type="ECO:0000256" key="9">
    <source>
        <dbReference type="HAMAP-Rule" id="MF_00318"/>
    </source>
</evidence>
<dbReference type="SMART" id="SM01193">
    <property type="entry name" value="Enolase_N"/>
    <property type="match status" value="1"/>
</dbReference>
<comment type="similarity">
    <text evidence="2 9">Belongs to the enolase family.</text>
</comment>
<dbReference type="Gene3D" id="3.20.20.120">
    <property type="entry name" value="Enolase-like C-terminal domain"/>
    <property type="match status" value="1"/>
</dbReference>
<comment type="catalytic activity">
    <reaction evidence="9">
        <text>(2R)-2-phosphoglycerate = phosphoenolpyruvate + H2O</text>
        <dbReference type="Rhea" id="RHEA:10164"/>
        <dbReference type="ChEBI" id="CHEBI:15377"/>
        <dbReference type="ChEBI" id="CHEBI:58289"/>
        <dbReference type="ChEBI" id="CHEBI:58702"/>
        <dbReference type="EC" id="4.2.1.11"/>
    </reaction>
</comment>
<feature type="binding site" evidence="9">
    <location>
        <position position="372"/>
    </location>
    <ligand>
        <name>(2R)-2-phosphoglycerate</name>
        <dbReference type="ChEBI" id="CHEBI:58289"/>
    </ligand>
</feature>
<accession>A0A2M7TF71</accession>
<feature type="binding site" evidence="11">
    <location>
        <position position="289"/>
    </location>
    <ligand>
        <name>substrate</name>
    </ligand>
</feature>
<evidence type="ECO:0000259" key="13">
    <source>
        <dbReference type="SMART" id="SM01192"/>
    </source>
</evidence>
<keyword evidence="8 9" id="KW-0456">Lyase</keyword>
<sequence>MKIFDASIKIIKDSRGKDTLEAGLKTDNFSALASAPSGKSRGAHEAFVLEPKMALEKFKEIKPQILAAFASGRIETQEEFDNFLISLDDTPNKSNLGGNLTLVLSLAFARLMAKNQGIELFRYINQVSGFKLQVPKNTRPFFNVVNGGAHATHPESKLDFQEFQIIPDTQDFGLALGLGQEFYRKLKEFLENKFGKENVMLGDEAGFSCPFKNNEEAIEILADLIVKHKYPLKIGLDTAATQFYQSADQRGPDADSRGHYLVNGKKITAEELKNFYLRLIESYKILSIEDPFYEDAFDDFSTLSCVIVPKGVKIITDDLTTTNPERVKIAIDKKAGNAILIKPDQIGTLTETLKVVQLAYENNWQTIVSHRSGETMDDFIADLAVGINAWGFKAGAPAAAERLIKYERILQISNIKSQIF</sequence>
<comment type="subcellular location">
    <subcellularLocation>
        <location evidence="9">Cytoplasm</location>
    </subcellularLocation>
    <subcellularLocation>
        <location evidence="9">Secreted</location>
    </subcellularLocation>
    <subcellularLocation>
        <location evidence="9">Cell surface</location>
    </subcellularLocation>
    <text evidence="9">Fractions of enolase are present in both the cytoplasm and on the cell surface.</text>
</comment>
<dbReference type="InterPro" id="IPR020811">
    <property type="entry name" value="Enolase_N"/>
</dbReference>
<name>A0A2M7TF71_9BACT</name>
<dbReference type="EMBL" id="PFNM01000046">
    <property type="protein sequence ID" value="PIZ44493.1"/>
    <property type="molecule type" value="Genomic_DNA"/>
</dbReference>
<evidence type="ECO:0000256" key="6">
    <source>
        <dbReference type="ARBA" id="ARBA00022842"/>
    </source>
</evidence>
<evidence type="ECO:0000313" key="15">
    <source>
        <dbReference type="EMBL" id="PIZ44493.1"/>
    </source>
</evidence>
<feature type="active site" description="Proton acceptor" evidence="9 10">
    <location>
        <position position="342"/>
    </location>
</feature>
<feature type="domain" description="Enolase N-terminal" evidence="14">
    <location>
        <begin position="3"/>
        <end position="124"/>
    </location>
</feature>
<feature type="binding site" evidence="9">
    <location>
        <position position="342"/>
    </location>
    <ligand>
        <name>(2R)-2-phosphoglycerate</name>
        <dbReference type="ChEBI" id="CHEBI:58289"/>
    </ligand>
</feature>
<dbReference type="Gene3D" id="3.30.390.10">
    <property type="entry name" value="Enolase-like, N-terminal domain"/>
    <property type="match status" value="1"/>
</dbReference>
<evidence type="ECO:0000259" key="14">
    <source>
        <dbReference type="SMART" id="SM01193"/>
    </source>
</evidence>
<keyword evidence="9" id="KW-0963">Cytoplasm</keyword>
<dbReference type="SMART" id="SM01192">
    <property type="entry name" value="Enolase_C"/>
    <property type="match status" value="1"/>
</dbReference>
<dbReference type="GO" id="GO:0000287">
    <property type="term" value="F:magnesium ion binding"/>
    <property type="evidence" value="ECO:0007669"/>
    <property type="project" value="UniProtKB-UniRule"/>
</dbReference>
<evidence type="ECO:0000256" key="12">
    <source>
        <dbReference type="PIRSR" id="PIRSR001400-3"/>
    </source>
</evidence>
<evidence type="ECO:0000313" key="16">
    <source>
        <dbReference type="Proteomes" id="UP000230553"/>
    </source>
</evidence>
<dbReference type="InterPro" id="IPR036849">
    <property type="entry name" value="Enolase-like_C_sf"/>
</dbReference>
<dbReference type="PRINTS" id="PR00148">
    <property type="entry name" value="ENOLASE"/>
</dbReference>
<comment type="cofactor">
    <cofactor evidence="12">
        <name>Mg(2+)</name>
        <dbReference type="ChEBI" id="CHEBI:18420"/>
    </cofactor>
    <text evidence="12">Mg(2+) is required for catalysis and for stabilizing the dimer.</text>
</comment>
<feature type="binding site" evidence="9 12">
    <location>
        <position position="289"/>
    </location>
    <ligand>
        <name>Mg(2+)</name>
        <dbReference type="ChEBI" id="CHEBI:18420"/>
    </ligand>
</feature>
<dbReference type="InterPro" id="IPR020809">
    <property type="entry name" value="Enolase_CS"/>
</dbReference>
<comment type="caution">
    <text evidence="15">The sequence shown here is derived from an EMBL/GenBank/DDBJ whole genome shotgun (WGS) entry which is preliminary data.</text>
</comment>
<keyword evidence="9 12" id="KW-0479">Metal-binding</keyword>
<evidence type="ECO:0000256" key="4">
    <source>
        <dbReference type="ARBA" id="ARBA00017068"/>
    </source>
</evidence>
<dbReference type="GO" id="GO:0004634">
    <property type="term" value="F:phosphopyruvate hydratase activity"/>
    <property type="evidence" value="ECO:0007669"/>
    <property type="project" value="UniProtKB-UniRule"/>
</dbReference>
<feature type="binding site" evidence="9 12">
    <location>
        <position position="317"/>
    </location>
    <ligand>
        <name>Mg(2+)</name>
        <dbReference type="ChEBI" id="CHEBI:18420"/>
    </ligand>
</feature>
<dbReference type="PANTHER" id="PTHR11902:SF1">
    <property type="entry name" value="ENOLASE"/>
    <property type="match status" value="1"/>
</dbReference>
<dbReference type="EC" id="4.2.1.11" evidence="3 9"/>
<dbReference type="InterPro" id="IPR029017">
    <property type="entry name" value="Enolase-like_N"/>
</dbReference>
<dbReference type="AlphaFoldDB" id="A0A2M7TF71"/>
<keyword evidence="7 9" id="KW-0324">Glycolysis</keyword>
<protein>
    <recommendedName>
        <fullName evidence="4 9">Enolase</fullName>
        <ecNumber evidence="3 9">4.2.1.11</ecNumber>
    </recommendedName>
    <alternativeName>
        <fullName evidence="9">2-phospho-D-glycerate hydro-lyase</fullName>
    </alternativeName>
    <alternativeName>
        <fullName evidence="9">2-phosphoglycerate dehydratase</fullName>
    </alternativeName>
</protein>
<feature type="active site" description="Proton donor" evidence="9 10">
    <location>
        <position position="204"/>
    </location>
</feature>
<dbReference type="GO" id="GO:0006096">
    <property type="term" value="P:glycolytic process"/>
    <property type="evidence" value="ECO:0007669"/>
    <property type="project" value="UniProtKB-UniRule"/>
</dbReference>
<dbReference type="Proteomes" id="UP000230553">
    <property type="component" value="Unassembled WGS sequence"/>
</dbReference>
<dbReference type="Pfam" id="PF00113">
    <property type="entry name" value="Enolase_C"/>
    <property type="match status" value="1"/>
</dbReference>
<evidence type="ECO:0000256" key="1">
    <source>
        <dbReference type="ARBA" id="ARBA00005031"/>
    </source>
</evidence>
<dbReference type="PROSITE" id="PS00164">
    <property type="entry name" value="ENOLASE"/>
    <property type="match status" value="1"/>
</dbReference>
<keyword evidence="5 9" id="KW-0964">Secreted</keyword>
<organism evidence="15 16">
    <name type="scientific">Candidatus Wolfebacteria bacterium CG_4_10_14_0_2_um_filter_39_18</name>
    <dbReference type="NCBI Taxonomy" id="1975061"/>
    <lineage>
        <taxon>Bacteria</taxon>
        <taxon>Candidatus Wolfeibacteriota</taxon>
    </lineage>
</organism>
<dbReference type="InterPro" id="IPR020810">
    <property type="entry name" value="Enolase_C"/>
</dbReference>
<evidence type="ECO:0000256" key="7">
    <source>
        <dbReference type="ARBA" id="ARBA00023152"/>
    </source>
</evidence>